<protein>
    <submittedName>
        <fullName evidence="3">Bifunctional SMAD-FHA domain superfamily/Forkhead-associated (FHA) domain</fullName>
    </submittedName>
</protein>
<accession>A0AAD9PHZ9</accession>
<dbReference type="SUPFAM" id="SSF49879">
    <property type="entry name" value="SMAD/FHA domain"/>
    <property type="match status" value="1"/>
</dbReference>
<dbReference type="InterPro" id="IPR050923">
    <property type="entry name" value="Cell_Proc_Reg/RNA_Proc"/>
</dbReference>
<name>A0AAD9PHZ9_9APIC</name>
<dbReference type="PANTHER" id="PTHR23308">
    <property type="entry name" value="NUCLEAR INHIBITOR OF PROTEIN PHOSPHATASE-1"/>
    <property type="match status" value="1"/>
</dbReference>
<dbReference type="InterPro" id="IPR000253">
    <property type="entry name" value="FHA_dom"/>
</dbReference>
<dbReference type="InterPro" id="IPR008984">
    <property type="entry name" value="SMAD_FHA_dom_sf"/>
</dbReference>
<keyword evidence="4" id="KW-1185">Reference proteome</keyword>
<organism evidence="3 4">
    <name type="scientific">Babesia duncani</name>
    <dbReference type="NCBI Taxonomy" id="323732"/>
    <lineage>
        <taxon>Eukaryota</taxon>
        <taxon>Sar</taxon>
        <taxon>Alveolata</taxon>
        <taxon>Apicomplexa</taxon>
        <taxon>Aconoidasida</taxon>
        <taxon>Piroplasmida</taxon>
        <taxon>Babesiidae</taxon>
        <taxon>Babesia</taxon>
    </lineage>
</organism>
<comment type="caution">
    <text evidence="3">The sequence shown here is derived from an EMBL/GenBank/DDBJ whole genome shotgun (WGS) entry which is preliminary data.</text>
</comment>
<evidence type="ECO:0000259" key="2">
    <source>
        <dbReference type="PROSITE" id="PS50006"/>
    </source>
</evidence>
<dbReference type="PROSITE" id="PS50006">
    <property type="entry name" value="FHA_DOMAIN"/>
    <property type="match status" value="1"/>
</dbReference>
<feature type="region of interest" description="Disordered" evidence="1">
    <location>
        <begin position="36"/>
        <end position="70"/>
    </location>
</feature>
<dbReference type="KEGG" id="bdw:94337181"/>
<evidence type="ECO:0000256" key="1">
    <source>
        <dbReference type="SAM" id="MobiDB-lite"/>
    </source>
</evidence>
<sequence length="198" mass="22739">MPDDTSVAVKRESNSFPHDNLNVGIKREGDFVDCKPLKTRPIFPKPTQSPDDEENTSDTGAPIEIQKPNFEPSGLLAAETNQKNGIALKYTVPPESKLPKVSWRLYVFKPMESEEKRMDPIKTIHLDCREYYLIGKDRRVVDVDLHHPSISKQHAVIQHRQVQNNRIFERDIIKFGQSTREYILLNDQCLEASDNSPE</sequence>
<dbReference type="RefSeq" id="XP_067802054.1">
    <property type="nucleotide sequence ID" value="XM_067947903.1"/>
</dbReference>
<dbReference type="AlphaFoldDB" id="A0AAD9PHZ9"/>
<dbReference type="Gene3D" id="2.60.200.20">
    <property type="match status" value="1"/>
</dbReference>
<feature type="region of interest" description="Disordered" evidence="1">
    <location>
        <begin position="1"/>
        <end position="22"/>
    </location>
</feature>
<evidence type="ECO:0000313" key="4">
    <source>
        <dbReference type="Proteomes" id="UP001214638"/>
    </source>
</evidence>
<dbReference type="EMBL" id="JALLKP010000004">
    <property type="protein sequence ID" value="KAK2195211.1"/>
    <property type="molecule type" value="Genomic_DNA"/>
</dbReference>
<proteinExistence type="predicted"/>
<evidence type="ECO:0000313" key="3">
    <source>
        <dbReference type="EMBL" id="KAK2195211.1"/>
    </source>
</evidence>
<dbReference type="Pfam" id="PF00498">
    <property type="entry name" value="FHA"/>
    <property type="match status" value="1"/>
</dbReference>
<dbReference type="Proteomes" id="UP001214638">
    <property type="component" value="Unassembled WGS sequence"/>
</dbReference>
<feature type="domain" description="FHA" evidence="2">
    <location>
        <begin position="132"/>
        <end position="190"/>
    </location>
</feature>
<reference evidence="3" key="1">
    <citation type="journal article" date="2023" name="Nat. Microbiol.">
        <title>Babesia duncani multi-omics identifies virulence factors and drug targets.</title>
        <authorList>
            <person name="Singh P."/>
            <person name="Lonardi S."/>
            <person name="Liang Q."/>
            <person name="Vydyam P."/>
            <person name="Khabirova E."/>
            <person name="Fang T."/>
            <person name="Gihaz S."/>
            <person name="Thekkiniath J."/>
            <person name="Munshi M."/>
            <person name="Abel S."/>
            <person name="Ciampossin L."/>
            <person name="Batugedara G."/>
            <person name="Gupta M."/>
            <person name="Lu X.M."/>
            <person name="Lenz T."/>
            <person name="Chakravarty S."/>
            <person name="Cornillot E."/>
            <person name="Hu Y."/>
            <person name="Ma W."/>
            <person name="Gonzalez L.M."/>
            <person name="Sanchez S."/>
            <person name="Estrada K."/>
            <person name="Sanchez-Flores A."/>
            <person name="Montero E."/>
            <person name="Harb O.S."/>
            <person name="Le Roch K.G."/>
            <person name="Mamoun C.B."/>
        </authorList>
    </citation>
    <scope>NUCLEOTIDE SEQUENCE</scope>
    <source>
        <strain evidence="3">WA1</strain>
    </source>
</reference>
<dbReference type="GeneID" id="94337181"/>
<gene>
    <name evidence="3" type="ORF">BdWA1_002884</name>
</gene>